<comment type="caution">
    <text evidence="1">The sequence shown here is derived from an EMBL/GenBank/DDBJ whole genome shotgun (WGS) entry which is preliminary data.</text>
</comment>
<dbReference type="EMBL" id="QGNW01001350">
    <property type="protein sequence ID" value="RVW44540.1"/>
    <property type="molecule type" value="Genomic_DNA"/>
</dbReference>
<accession>A0A438EAJ1</accession>
<dbReference type="Gene3D" id="3.40.50.150">
    <property type="entry name" value="Vaccinia Virus protein VP39"/>
    <property type="match status" value="1"/>
</dbReference>
<evidence type="ECO:0000313" key="2">
    <source>
        <dbReference type="Proteomes" id="UP000288805"/>
    </source>
</evidence>
<dbReference type="PANTHER" id="PTHR14614">
    <property type="entry name" value="HEPATOCELLULAR CARCINOMA-ASSOCIATED ANTIGEN"/>
    <property type="match status" value="1"/>
</dbReference>
<reference evidence="1 2" key="1">
    <citation type="journal article" date="2018" name="PLoS Genet.">
        <title>Population sequencing reveals clonal diversity and ancestral inbreeding in the grapevine cultivar Chardonnay.</title>
        <authorList>
            <person name="Roach M.J."/>
            <person name="Johnson D.L."/>
            <person name="Bohlmann J."/>
            <person name="van Vuuren H.J."/>
            <person name="Jones S.J."/>
            <person name="Pretorius I.S."/>
            <person name="Schmidt S.A."/>
            <person name="Borneman A.R."/>
        </authorList>
    </citation>
    <scope>NUCLEOTIDE SEQUENCE [LARGE SCALE GENOMIC DNA]</scope>
    <source>
        <strain evidence="2">cv. Chardonnay</strain>
        <tissue evidence="1">Leaf</tissue>
    </source>
</reference>
<dbReference type="InterPro" id="IPR019410">
    <property type="entry name" value="Methyltransf_16"/>
</dbReference>
<name>A0A438EAJ1_VITVI</name>
<organism evidence="1 2">
    <name type="scientific">Vitis vinifera</name>
    <name type="common">Grape</name>
    <dbReference type="NCBI Taxonomy" id="29760"/>
    <lineage>
        <taxon>Eukaryota</taxon>
        <taxon>Viridiplantae</taxon>
        <taxon>Streptophyta</taxon>
        <taxon>Embryophyta</taxon>
        <taxon>Tracheophyta</taxon>
        <taxon>Spermatophyta</taxon>
        <taxon>Magnoliopsida</taxon>
        <taxon>eudicotyledons</taxon>
        <taxon>Gunneridae</taxon>
        <taxon>Pentapetalae</taxon>
        <taxon>rosids</taxon>
        <taxon>Vitales</taxon>
        <taxon>Vitaceae</taxon>
        <taxon>Viteae</taxon>
        <taxon>Vitis</taxon>
    </lineage>
</organism>
<dbReference type="PANTHER" id="PTHR14614:SF97">
    <property type="entry name" value="S-ADENOSYL-L-METHIONINE-DEPENDENT METHYLTRANSFERASES SUPERFAMILY PROTEIN"/>
    <property type="match status" value="1"/>
</dbReference>
<dbReference type="AlphaFoldDB" id="A0A438EAJ1"/>
<evidence type="ECO:0000313" key="1">
    <source>
        <dbReference type="EMBL" id="RVW44540.1"/>
    </source>
</evidence>
<dbReference type="SUPFAM" id="SSF53335">
    <property type="entry name" value="S-adenosyl-L-methionine-dependent methyltransferases"/>
    <property type="match status" value="1"/>
</dbReference>
<gene>
    <name evidence="1" type="ORF">CK203_083094</name>
</gene>
<proteinExistence type="predicted"/>
<protein>
    <recommendedName>
        <fullName evidence="3">Protein N-lysine methyltransferase METTL21A</fullName>
    </recommendedName>
</protein>
<dbReference type="Proteomes" id="UP000288805">
    <property type="component" value="Unassembled WGS sequence"/>
</dbReference>
<sequence>MDIALFSPSSLFADDEGCDSDGEKMGTQQSYVERKHDFPGTVVGTSAQEQHKMAFFTSVFWLPLQELLIREFSFHQLNANLLWPGTFAFAEWLVQHRSWIEGRRSFELGRHVFGTGALAIFLRKSFQLDITTSDYNDQEIEENIAYNCRVNGITPILPHIKHSWGDNFPIADPDWDLIIASDILLCKHLILNINFYKYRSVLHWEKVLTCLSVLLLVDVKQYPNLIKTLSFLLKFYKPKDDSAISIMENEHKNETYEGLPQPAFLMSWRRRIGKEDESLFFTGCKNAGLEVKHMGSRVFCITPREATARTAMEELTSDAST</sequence>
<dbReference type="InterPro" id="IPR029063">
    <property type="entry name" value="SAM-dependent_MTases_sf"/>
</dbReference>
<evidence type="ECO:0008006" key="3">
    <source>
        <dbReference type="Google" id="ProtNLM"/>
    </source>
</evidence>